<comment type="caution">
    <text evidence="2">The sequence shown here is derived from an EMBL/GenBank/DDBJ whole genome shotgun (WGS) entry which is preliminary data.</text>
</comment>
<feature type="transmembrane region" description="Helical" evidence="1">
    <location>
        <begin position="44"/>
        <end position="62"/>
    </location>
</feature>
<keyword evidence="1" id="KW-1133">Transmembrane helix</keyword>
<dbReference type="InParanoid" id="A0A2R5GPX9"/>
<dbReference type="Proteomes" id="UP000241890">
    <property type="component" value="Unassembled WGS sequence"/>
</dbReference>
<dbReference type="Pfam" id="PF14770">
    <property type="entry name" value="TMEM18"/>
    <property type="match status" value="1"/>
</dbReference>
<gene>
    <name evidence="2" type="ORF">FCC1311_091582</name>
</gene>
<reference evidence="2 3" key="1">
    <citation type="submission" date="2017-12" db="EMBL/GenBank/DDBJ databases">
        <title>Sequencing, de novo assembly and annotation of complete genome of a new Thraustochytrid species, strain FCC1311.</title>
        <authorList>
            <person name="Sedici K."/>
            <person name="Godart F."/>
            <person name="Aiese Cigliano R."/>
            <person name="Sanseverino W."/>
            <person name="Barakat M."/>
            <person name="Ortet P."/>
            <person name="Marechal E."/>
            <person name="Cagnac O."/>
            <person name="Amato A."/>
        </authorList>
    </citation>
    <scope>NUCLEOTIDE SEQUENCE [LARGE SCALE GENOMIC DNA]</scope>
</reference>
<protein>
    <submittedName>
        <fullName evidence="2">Transmembrane protein 18</fullName>
    </submittedName>
</protein>
<keyword evidence="3" id="KW-1185">Reference proteome</keyword>
<feature type="transmembrane region" description="Helical" evidence="1">
    <location>
        <begin position="109"/>
        <end position="132"/>
    </location>
</feature>
<organism evidence="2 3">
    <name type="scientific">Hondaea fermentalgiana</name>
    <dbReference type="NCBI Taxonomy" id="2315210"/>
    <lineage>
        <taxon>Eukaryota</taxon>
        <taxon>Sar</taxon>
        <taxon>Stramenopiles</taxon>
        <taxon>Bigyra</taxon>
        <taxon>Labyrinthulomycetes</taxon>
        <taxon>Thraustochytrida</taxon>
        <taxon>Thraustochytriidae</taxon>
        <taxon>Hondaea</taxon>
    </lineage>
</organism>
<keyword evidence="1" id="KW-0472">Membrane</keyword>
<sequence length="160" mass="18475">MGDVLQDAMREVVQSRAAKFKHAYDGPYEVLMGFFHAVDWANESWLQALLAAELVLVLVVFLSRKWQRLQLVLFLFICALVYSAEWLNAYGREHWREFSKQNYFDEHGFFAGMVFAGPLLLLMFFQMLNAVYEAGALLIESKRAEVRAKRRASATGKKDQ</sequence>
<evidence type="ECO:0000313" key="3">
    <source>
        <dbReference type="Proteomes" id="UP000241890"/>
    </source>
</evidence>
<dbReference type="AlphaFoldDB" id="A0A2R5GPX9"/>
<proteinExistence type="predicted"/>
<dbReference type="OrthoDB" id="411535at2759"/>
<dbReference type="InterPro" id="IPR026721">
    <property type="entry name" value="TMEM18"/>
</dbReference>
<evidence type="ECO:0000256" key="1">
    <source>
        <dbReference type="SAM" id="Phobius"/>
    </source>
</evidence>
<name>A0A2R5GPX9_9STRA</name>
<dbReference type="EMBL" id="BEYU01000135">
    <property type="protein sequence ID" value="GBG32932.1"/>
    <property type="molecule type" value="Genomic_DNA"/>
</dbReference>
<keyword evidence="1 2" id="KW-0812">Transmembrane</keyword>
<accession>A0A2R5GPX9</accession>
<evidence type="ECO:0000313" key="2">
    <source>
        <dbReference type="EMBL" id="GBG32932.1"/>
    </source>
</evidence>
<feature type="transmembrane region" description="Helical" evidence="1">
    <location>
        <begin position="69"/>
        <end position="89"/>
    </location>
</feature>